<accession>A0A1V5M8B5</accession>
<keyword evidence="3" id="KW-0560">Oxidoreductase</keyword>
<dbReference type="Pfam" id="PF22725">
    <property type="entry name" value="GFO_IDH_MocA_C3"/>
    <property type="match status" value="1"/>
</dbReference>
<proteinExistence type="predicted"/>
<dbReference type="InterPro" id="IPR000683">
    <property type="entry name" value="Gfo/Idh/MocA-like_OxRdtase_N"/>
</dbReference>
<dbReference type="AlphaFoldDB" id="A0A1V5M8B5"/>
<name>A0A1V5M8B5_UNCT6</name>
<dbReference type="InterPro" id="IPR036291">
    <property type="entry name" value="NAD(P)-bd_dom_sf"/>
</dbReference>
<feature type="domain" description="GFO/IDH/MocA-like oxidoreductase" evidence="2">
    <location>
        <begin position="142"/>
        <end position="272"/>
    </location>
</feature>
<dbReference type="InterPro" id="IPR052515">
    <property type="entry name" value="Gfo/Idh/MocA_Oxidoreductase"/>
</dbReference>
<dbReference type="GO" id="GO:0050606">
    <property type="term" value="F:4-carboxy-2-hydroxymuconate semialdehyde hemiacetal dehydrogenase activity"/>
    <property type="evidence" value="ECO:0007669"/>
    <property type="project" value="UniProtKB-EC"/>
</dbReference>
<dbReference type="InterPro" id="IPR055170">
    <property type="entry name" value="GFO_IDH_MocA-like_dom"/>
</dbReference>
<protein>
    <submittedName>
        <fullName evidence="3">4-carboxy-2-hydroxymuconate-6-semialdehyde dehydrogenase</fullName>
        <ecNumber evidence="3">1.1.1.312</ecNumber>
    </submittedName>
</protein>
<organism evidence="3">
    <name type="scientific">candidate division TA06 bacterium ADurb.Bin417</name>
    <dbReference type="NCBI Taxonomy" id="1852828"/>
    <lineage>
        <taxon>Bacteria</taxon>
        <taxon>Bacteria division TA06</taxon>
    </lineage>
</organism>
<dbReference type="GO" id="GO:0000166">
    <property type="term" value="F:nucleotide binding"/>
    <property type="evidence" value="ECO:0007669"/>
    <property type="project" value="InterPro"/>
</dbReference>
<dbReference type="Proteomes" id="UP000485484">
    <property type="component" value="Unassembled WGS sequence"/>
</dbReference>
<dbReference type="SUPFAM" id="SSF51735">
    <property type="entry name" value="NAD(P)-binding Rossmann-fold domains"/>
    <property type="match status" value="1"/>
</dbReference>
<dbReference type="PANTHER" id="PTHR43249">
    <property type="entry name" value="UDP-N-ACETYL-2-AMINO-2-DEOXY-D-GLUCURONATE OXIDASE"/>
    <property type="match status" value="1"/>
</dbReference>
<dbReference type="EMBL" id="MWAK01000375">
    <property type="protein sequence ID" value="OPZ89375.1"/>
    <property type="molecule type" value="Genomic_DNA"/>
</dbReference>
<sequence length="404" mass="43120">MKTIQFGVVGIHGFSRTHIRSLRDAAAAGDPVRLVACLAHERNRDEAYAAELEAAGVTLVPALADLLAMRDSLDVITLPVGIHLHAPMAHQALAAGYHVYLEKPIVGAIQDGLALAKAAEQAKGRLFIGYQDMYQPVSVALKRDLLAGALGRLRSITVMAAWPRNNAYYARNNWAGKLSAGGSWIFDSPVNNACAHYLNLALFWAGPSESESASPTAVTAELARANPIESADTTALRVETAEGVEVVFVASHACRTLRGPLFRIVCDQGVIETQRGGRVSTAWTVTRPGQAPETRGEAFKPVIPQGVVARVLNGESRPVGTVQQALAQTRAVNGAFLSSPIVPIPEGVCDTATLENGTTLRFVPAMNAILDTCYDKGCLPTETGLAPWLKSGKRVDVRDLRVYA</sequence>
<evidence type="ECO:0000259" key="1">
    <source>
        <dbReference type="Pfam" id="PF01408"/>
    </source>
</evidence>
<feature type="domain" description="Gfo/Idh/MocA-like oxidoreductase N-terminal" evidence="1">
    <location>
        <begin position="4"/>
        <end position="130"/>
    </location>
</feature>
<comment type="caution">
    <text evidence="3">The sequence shown here is derived from an EMBL/GenBank/DDBJ whole genome shotgun (WGS) entry which is preliminary data.</text>
</comment>
<dbReference type="Gene3D" id="3.30.360.10">
    <property type="entry name" value="Dihydrodipicolinate Reductase, domain 2"/>
    <property type="match status" value="1"/>
</dbReference>
<evidence type="ECO:0000259" key="2">
    <source>
        <dbReference type="Pfam" id="PF22725"/>
    </source>
</evidence>
<dbReference type="PANTHER" id="PTHR43249:SF1">
    <property type="entry name" value="D-GLUCOSIDE 3-DEHYDROGENASE"/>
    <property type="match status" value="1"/>
</dbReference>
<gene>
    <name evidence="3" type="primary">ligC_2</name>
    <name evidence="3" type="ORF">BWY73_01520</name>
</gene>
<dbReference type="Gene3D" id="3.40.50.720">
    <property type="entry name" value="NAD(P)-binding Rossmann-like Domain"/>
    <property type="match status" value="1"/>
</dbReference>
<reference evidence="3" key="1">
    <citation type="submission" date="2017-02" db="EMBL/GenBank/DDBJ databases">
        <title>Delving into the versatile metabolic prowess of the omnipresent phylum Bacteroidetes.</title>
        <authorList>
            <person name="Nobu M.K."/>
            <person name="Mei R."/>
            <person name="Narihiro T."/>
            <person name="Kuroda K."/>
            <person name="Liu W.-T."/>
        </authorList>
    </citation>
    <scope>NUCLEOTIDE SEQUENCE</scope>
    <source>
        <strain evidence="3">ADurb.Bin417</strain>
    </source>
</reference>
<dbReference type="SUPFAM" id="SSF55347">
    <property type="entry name" value="Glyceraldehyde-3-phosphate dehydrogenase-like, C-terminal domain"/>
    <property type="match status" value="1"/>
</dbReference>
<evidence type="ECO:0000313" key="3">
    <source>
        <dbReference type="EMBL" id="OPZ89375.1"/>
    </source>
</evidence>
<dbReference type="EC" id="1.1.1.312" evidence="3"/>
<dbReference type="Pfam" id="PF01408">
    <property type="entry name" value="GFO_IDH_MocA"/>
    <property type="match status" value="1"/>
</dbReference>